<organism evidence="2 3">
    <name type="scientific">Paraburkholderia ginsengisoli</name>
    <dbReference type="NCBI Taxonomy" id="311231"/>
    <lineage>
        <taxon>Bacteria</taxon>
        <taxon>Pseudomonadati</taxon>
        <taxon>Pseudomonadota</taxon>
        <taxon>Betaproteobacteria</taxon>
        <taxon>Burkholderiales</taxon>
        <taxon>Burkholderiaceae</taxon>
        <taxon>Paraburkholderia</taxon>
    </lineage>
</organism>
<dbReference type="InterPro" id="IPR027417">
    <property type="entry name" value="P-loop_NTPase"/>
</dbReference>
<dbReference type="Pfam" id="PF00685">
    <property type="entry name" value="Sulfotransfer_1"/>
    <property type="match status" value="1"/>
</dbReference>
<dbReference type="AlphaFoldDB" id="A0A7T4T7A1"/>
<dbReference type="SUPFAM" id="SSF52540">
    <property type="entry name" value="P-loop containing nucleoside triphosphate hydrolases"/>
    <property type="match status" value="1"/>
</dbReference>
<dbReference type="RefSeq" id="WP_157004237.1">
    <property type="nucleotide sequence ID" value="NZ_CP066075.1"/>
</dbReference>
<evidence type="ECO:0000313" key="3">
    <source>
        <dbReference type="Proteomes" id="UP000595610"/>
    </source>
</evidence>
<dbReference type="EMBL" id="CP066075">
    <property type="protein sequence ID" value="QQC62374.1"/>
    <property type="molecule type" value="Genomic_DNA"/>
</dbReference>
<sequence>MRIAIISSPRSGNTWVRSVLANSLDLQEIAVHNYLDAPAELPPRCIFQIHWYREPNFQRFLEENHFKSVIIGRHPLDVLLSVLQFIRHEPATSQWLLGNAEIPLDLAGQSPSSDAFTDYALGWGAENLLSVTYQWWHDQRALRVKYEDLVEGSSEKFARLACALAGETPRARLDESLKRFSFKYFQSLPNHHGWAGRAGLWRQLIPTRAARAIYTRHRRLFDVLGYEVPWTWTTRRQATRNWDSLR</sequence>
<keyword evidence="3" id="KW-1185">Reference proteome</keyword>
<keyword evidence="2" id="KW-0808">Transferase</keyword>
<dbReference type="Gene3D" id="3.40.50.300">
    <property type="entry name" value="P-loop containing nucleotide triphosphate hydrolases"/>
    <property type="match status" value="1"/>
</dbReference>
<dbReference type="KEGG" id="pgis:I6I06_08440"/>
<proteinExistence type="predicted"/>
<dbReference type="InterPro" id="IPR000863">
    <property type="entry name" value="Sulfotransferase_dom"/>
</dbReference>
<evidence type="ECO:0000313" key="2">
    <source>
        <dbReference type="EMBL" id="QQC62374.1"/>
    </source>
</evidence>
<evidence type="ECO:0000259" key="1">
    <source>
        <dbReference type="Pfam" id="PF00685"/>
    </source>
</evidence>
<name>A0A7T4T7A1_9BURK</name>
<feature type="domain" description="Sulfotransferase" evidence="1">
    <location>
        <begin position="4"/>
        <end position="189"/>
    </location>
</feature>
<dbReference type="GO" id="GO:0008146">
    <property type="term" value="F:sulfotransferase activity"/>
    <property type="evidence" value="ECO:0007669"/>
    <property type="project" value="InterPro"/>
</dbReference>
<reference evidence="2 3" key="1">
    <citation type="submission" date="2020-12" db="EMBL/GenBank/DDBJ databases">
        <title>FDA dAtabase for Regulatory Grade micrObial Sequences (FDA-ARGOS): Supporting development and validation of Infectious Disease Dx tests.</title>
        <authorList>
            <person name="Nelson B."/>
            <person name="Plummer A."/>
            <person name="Tallon L."/>
            <person name="Sadzewicz L."/>
            <person name="Zhao X."/>
            <person name="Boylan J."/>
            <person name="Ott S."/>
            <person name="Bowen H."/>
            <person name="Vavikolanu K."/>
            <person name="Mehta A."/>
            <person name="Aluvathingal J."/>
            <person name="Nadendla S."/>
            <person name="Myers T."/>
            <person name="Yan Y."/>
            <person name="Sichtig H."/>
        </authorList>
    </citation>
    <scope>NUCLEOTIDE SEQUENCE [LARGE SCALE GENOMIC DNA]</scope>
    <source>
        <strain evidence="2 3">FDAARGOS_1049</strain>
    </source>
</reference>
<gene>
    <name evidence="2" type="ORF">I6I06_08440</name>
</gene>
<dbReference type="Proteomes" id="UP000595610">
    <property type="component" value="Chromosome 1"/>
</dbReference>
<protein>
    <submittedName>
        <fullName evidence="2">Sulfotransferase domain-containing protein</fullName>
    </submittedName>
</protein>
<accession>A0A7T4T7A1</accession>